<dbReference type="PANTHER" id="PTHR42770">
    <property type="entry name" value="AMINO ACID TRANSPORTER-RELATED"/>
    <property type="match status" value="1"/>
</dbReference>
<keyword evidence="8" id="KW-1185">Reference proteome</keyword>
<protein>
    <recommendedName>
        <fullName evidence="9">Amino acid permease</fullName>
    </recommendedName>
</protein>
<evidence type="ECO:0000256" key="6">
    <source>
        <dbReference type="SAM" id="Phobius"/>
    </source>
</evidence>
<dbReference type="InterPro" id="IPR050367">
    <property type="entry name" value="APC_superfamily"/>
</dbReference>
<evidence type="ECO:0000256" key="4">
    <source>
        <dbReference type="ARBA" id="ARBA00022989"/>
    </source>
</evidence>
<reference evidence="8" key="1">
    <citation type="submission" date="2017-11" db="EMBL/GenBank/DDBJ databases">
        <title>Complete Genome Sequence of Kyrpidia sp. Strain EA-1, a thermophilic, hydrogen-oxidizing Bacterium, isolated from the Azores.</title>
        <authorList>
            <person name="Reiner J.E."/>
            <person name="Lapp C.J."/>
            <person name="Bunk B."/>
            <person name="Gescher J."/>
        </authorList>
    </citation>
    <scope>NUCLEOTIDE SEQUENCE [LARGE SCALE GENOMIC DNA]</scope>
    <source>
        <strain evidence="8">EA-1</strain>
    </source>
</reference>
<feature type="transmembrane region" description="Helical" evidence="6">
    <location>
        <begin position="175"/>
        <end position="196"/>
    </location>
</feature>
<feature type="transmembrane region" description="Helical" evidence="6">
    <location>
        <begin position="354"/>
        <end position="372"/>
    </location>
</feature>
<dbReference type="PIRSF" id="PIRSF006060">
    <property type="entry name" value="AA_transporter"/>
    <property type="match status" value="1"/>
</dbReference>
<evidence type="ECO:0000313" key="7">
    <source>
        <dbReference type="EMBL" id="ATY85461.1"/>
    </source>
</evidence>
<feature type="transmembrane region" description="Helical" evidence="6">
    <location>
        <begin position="33"/>
        <end position="59"/>
    </location>
</feature>
<evidence type="ECO:0008006" key="9">
    <source>
        <dbReference type="Google" id="ProtNLM"/>
    </source>
</evidence>
<dbReference type="PANTHER" id="PTHR42770:SF16">
    <property type="entry name" value="AMINO ACID PERMEASE"/>
    <property type="match status" value="1"/>
</dbReference>
<dbReference type="Gene3D" id="1.20.1740.10">
    <property type="entry name" value="Amino acid/polyamine transporter I"/>
    <property type="match status" value="1"/>
</dbReference>
<keyword evidence="2" id="KW-1003">Cell membrane</keyword>
<keyword evidence="5 6" id="KW-0472">Membrane</keyword>
<dbReference type="Proteomes" id="UP000231932">
    <property type="component" value="Chromosome"/>
</dbReference>
<evidence type="ECO:0000256" key="2">
    <source>
        <dbReference type="ARBA" id="ARBA00022475"/>
    </source>
</evidence>
<feature type="transmembrane region" description="Helical" evidence="6">
    <location>
        <begin position="384"/>
        <end position="406"/>
    </location>
</feature>
<sequence length="496" mass="53525">MQNYIARLRRDIGVGSERSTRLKANALNFFDNTVIGVASTAPAYSLAASLGGIVAVVGFMSPALLLWNFVPMIGIACAFYYLNKYVGPSAGGVYSWVSTSLNRYLGYMSGWAIAAAGILFLISGSVPAGTYTLALINPDLSDNPVLVSLVSAAWFIVVTFIVVRGIEITAKFQWVLLLIEYVVLLVFAGVALYRVYGVGVPGSTPIHWSWFTFHGSLADFASATTIALFFYWGFDTITNLGEESKDARNNPGWAGVTSVIALLIIFLVVSISVQALIPEEEIVKHQDDILSYFAGLLAPHPWSDLMILSVLSSTVATLETTLLPSARVSYEMAVDRVLPEVFGKVHPSWKTPHIGTLIIAAISFIGIFSINLSSSVGSFLENAASNVGIMVAYYYGISGVTSAWFLRKRLTDWRILVFGFVLPLLSGLYLVAVGIIVLLESGFSSSLPALVAFALGLPVMAYYAFKNRAWFRSPEVPALSEDVLVGGAKVDQSGDL</sequence>
<feature type="transmembrane region" description="Helical" evidence="6">
    <location>
        <begin position="445"/>
        <end position="465"/>
    </location>
</feature>
<organism evidence="7 8">
    <name type="scientific">Kyrpidia spormannii</name>
    <dbReference type="NCBI Taxonomy" id="2055160"/>
    <lineage>
        <taxon>Bacteria</taxon>
        <taxon>Bacillati</taxon>
        <taxon>Bacillota</taxon>
        <taxon>Bacilli</taxon>
        <taxon>Bacillales</taxon>
        <taxon>Alicyclobacillaceae</taxon>
        <taxon>Kyrpidia</taxon>
    </lineage>
</organism>
<feature type="transmembrane region" description="Helical" evidence="6">
    <location>
        <begin position="208"/>
        <end position="232"/>
    </location>
</feature>
<evidence type="ECO:0000256" key="3">
    <source>
        <dbReference type="ARBA" id="ARBA00022692"/>
    </source>
</evidence>
<evidence type="ECO:0000313" key="8">
    <source>
        <dbReference type="Proteomes" id="UP000231932"/>
    </source>
</evidence>
<dbReference type="Pfam" id="PF13520">
    <property type="entry name" value="AA_permease_2"/>
    <property type="match status" value="1"/>
</dbReference>
<feature type="transmembrane region" description="Helical" evidence="6">
    <location>
        <begin position="145"/>
        <end position="163"/>
    </location>
</feature>
<dbReference type="AlphaFoldDB" id="A0A2K8N7Z7"/>
<feature type="transmembrane region" description="Helical" evidence="6">
    <location>
        <begin position="65"/>
        <end position="83"/>
    </location>
</feature>
<keyword evidence="3 6" id="KW-0812">Transmembrane</keyword>
<keyword evidence="4 6" id="KW-1133">Transmembrane helix</keyword>
<comment type="subcellular location">
    <subcellularLocation>
        <location evidence="1">Cell membrane</location>
        <topology evidence="1">Multi-pass membrane protein</topology>
    </subcellularLocation>
</comment>
<accession>A0A2K8N7Z7</accession>
<feature type="transmembrane region" description="Helical" evidence="6">
    <location>
        <begin position="253"/>
        <end position="277"/>
    </location>
</feature>
<name>A0A2K8N7Z7_9BACL</name>
<dbReference type="GO" id="GO:0022857">
    <property type="term" value="F:transmembrane transporter activity"/>
    <property type="evidence" value="ECO:0007669"/>
    <property type="project" value="InterPro"/>
</dbReference>
<proteinExistence type="predicted"/>
<feature type="transmembrane region" description="Helical" evidence="6">
    <location>
        <begin position="104"/>
        <end position="125"/>
    </location>
</feature>
<dbReference type="KEGG" id="kyr:CVV65_11420"/>
<gene>
    <name evidence="7" type="ORF">CVV65_11420</name>
</gene>
<evidence type="ECO:0000256" key="5">
    <source>
        <dbReference type="ARBA" id="ARBA00023136"/>
    </source>
</evidence>
<dbReference type="InterPro" id="IPR002293">
    <property type="entry name" value="AA/rel_permease1"/>
</dbReference>
<evidence type="ECO:0000256" key="1">
    <source>
        <dbReference type="ARBA" id="ARBA00004651"/>
    </source>
</evidence>
<feature type="transmembrane region" description="Helical" evidence="6">
    <location>
        <begin position="415"/>
        <end position="439"/>
    </location>
</feature>
<dbReference type="EMBL" id="CP024955">
    <property type="protein sequence ID" value="ATY85461.1"/>
    <property type="molecule type" value="Genomic_DNA"/>
</dbReference>
<dbReference type="GO" id="GO:0005886">
    <property type="term" value="C:plasma membrane"/>
    <property type="evidence" value="ECO:0007669"/>
    <property type="project" value="UniProtKB-SubCell"/>
</dbReference>